<dbReference type="STRING" id="1314783.A0A165T2A6"/>
<evidence type="ECO:0000256" key="2">
    <source>
        <dbReference type="SAM" id="SignalP"/>
    </source>
</evidence>
<organism evidence="3 4">
    <name type="scientific">Daedalea quercina L-15889</name>
    <dbReference type="NCBI Taxonomy" id="1314783"/>
    <lineage>
        <taxon>Eukaryota</taxon>
        <taxon>Fungi</taxon>
        <taxon>Dikarya</taxon>
        <taxon>Basidiomycota</taxon>
        <taxon>Agaricomycotina</taxon>
        <taxon>Agaricomycetes</taxon>
        <taxon>Polyporales</taxon>
        <taxon>Fomitopsis</taxon>
    </lineage>
</organism>
<dbReference type="EMBL" id="KV429039">
    <property type="protein sequence ID" value="KZT72825.1"/>
    <property type="molecule type" value="Genomic_DNA"/>
</dbReference>
<sequence length="184" mass="20275">MFACQSIVLIFAVLFVGQAVAAPTAMPMPFRVLQRDIAIRQTTNTFPESEPAMAPNGGTPVAYHNKRMQPPLEAINWVRSDVPTSAVDGVIRELPYERRQTTNTFPESEPAMAPNGGTPVAYHNKRMEVAAENINWIRSDIPTTAVDGFIRELPYERRQETNTFPESEPAMAPNGGTPVAYSNA</sequence>
<gene>
    <name evidence="3" type="ORF">DAEQUDRAFT_547888</name>
</gene>
<proteinExistence type="predicted"/>
<dbReference type="OrthoDB" id="2776076at2759"/>
<dbReference type="Proteomes" id="UP000076727">
    <property type="component" value="Unassembled WGS sequence"/>
</dbReference>
<protein>
    <submittedName>
        <fullName evidence="3">Uncharacterized protein</fullName>
    </submittedName>
</protein>
<dbReference type="AlphaFoldDB" id="A0A165T2A6"/>
<keyword evidence="2" id="KW-0732">Signal</keyword>
<feature type="signal peptide" evidence="2">
    <location>
        <begin position="1"/>
        <end position="21"/>
    </location>
</feature>
<evidence type="ECO:0000313" key="3">
    <source>
        <dbReference type="EMBL" id="KZT72825.1"/>
    </source>
</evidence>
<feature type="region of interest" description="Disordered" evidence="1">
    <location>
        <begin position="161"/>
        <end position="184"/>
    </location>
</feature>
<keyword evidence="4" id="KW-1185">Reference proteome</keyword>
<accession>A0A165T2A6</accession>
<name>A0A165T2A6_9APHY</name>
<feature type="chain" id="PRO_5007866815" evidence="2">
    <location>
        <begin position="22"/>
        <end position="184"/>
    </location>
</feature>
<evidence type="ECO:0000313" key="4">
    <source>
        <dbReference type="Proteomes" id="UP000076727"/>
    </source>
</evidence>
<evidence type="ECO:0000256" key="1">
    <source>
        <dbReference type="SAM" id="MobiDB-lite"/>
    </source>
</evidence>
<reference evidence="3 4" key="1">
    <citation type="journal article" date="2016" name="Mol. Biol. Evol.">
        <title>Comparative Genomics of Early-Diverging Mushroom-Forming Fungi Provides Insights into the Origins of Lignocellulose Decay Capabilities.</title>
        <authorList>
            <person name="Nagy L.G."/>
            <person name="Riley R."/>
            <person name="Tritt A."/>
            <person name="Adam C."/>
            <person name="Daum C."/>
            <person name="Floudas D."/>
            <person name="Sun H."/>
            <person name="Yadav J.S."/>
            <person name="Pangilinan J."/>
            <person name="Larsson K.H."/>
            <person name="Matsuura K."/>
            <person name="Barry K."/>
            <person name="Labutti K."/>
            <person name="Kuo R."/>
            <person name="Ohm R.A."/>
            <person name="Bhattacharya S.S."/>
            <person name="Shirouzu T."/>
            <person name="Yoshinaga Y."/>
            <person name="Martin F.M."/>
            <person name="Grigoriev I.V."/>
            <person name="Hibbett D.S."/>
        </authorList>
    </citation>
    <scope>NUCLEOTIDE SEQUENCE [LARGE SCALE GENOMIC DNA]</scope>
    <source>
        <strain evidence="3 4">L-15889</strain>
    </source>
</reference>